<keyword evidence="3" id="KW-1185">Reference proteome</keyword>
<dbReference type="EMBL" id="FTNT01000013">
    <property type="protein sequence ID" value="SIS21172.1"/>
    <property type="molecule type" value="Genomic_DNA"/>
</dbReference>
<keyword evidence="2" id="KW-0808">Transferase</keyword>
<accession>A0A1N7H8M9</accession>
<dbReference type="Pfam" id="PF00756">
    <property type="entry name" value="Esterase"/>
    <property type="match status" value="1"/>
</dbReference>
<keyword evidence="1" id="KW-1133">Transmembrane helix</keyword>
<feature type="transmembrane region" description="Helical" evidence="1">
    <location>
        <begin position="59"/>
        <end position="79"/>
    </location>
</feature>
<dbReference type="InterPro" id="IPR029058">
    <property type="entry name" value="AB_hydrolase_fold"/>
</dbReference>
<gene>
    <name evidence="2" type="ORF">SAMN05445060_3690</name>
</gene>
<sequence length="369" mass="39773">MWSQRLSPMSALHRLRIGASLGLKWCASHVWLTWRVHGPSGSEVRERVALRSRVFGRRLVALLVTVAAATGLAVGIGGGTASAAGGVTSYVGTPGMPAVKVRTWTTPNAYRTVVLLDGLRATSDVSGWEHNLPGLPNYLNSKGINVVEPIGGLGSFFSDWDAVNNFSGYPGYRYRWGTFLNSSLINWMDARGLRKSGYAIAGISMGGNAAMVTGANNSAYTHLFSMSGYLNLSAPGMREAIRISLLDAGIEAGVGPLNSDSMWGPPTSPRWLENDPFVQINKMHNKKVRVAAGTGLWGKYNGVNSVDSLLNNIKGSPLETLALAQSRSFQVQAAVNRVNITSDFPITGTHTWGYWNDMVVRAANTGWFR</sequence>
<organism evidence="2 3">
    <name type="scientific">Williamsia sterculiae</name>
    <dbReference type="NCBI Taxonomy" id="1344003"/>
    <lineage>
        <taxon>Bacteria</taxon>
        <taxon>Bacillati</taxon>
        <taxon>Actinomycetota</taxon>
        <taxon>Actinomycetes</taxon>
        <taxon>Mycobacteriales</taxon>
        <taxon>Nocardiaceae</taxon>
        <taxon>Williamsia</taxon>
    </lineage>
</organism>
<dbReference type="AlphaFoldDB" id="A0A1N7H8M9"/>
<evidence type="ECO:0000313" key="2">
    <source>
        <dbReference type="EMBL" id="SIS21172.1"/>
    </source>
</evidence>
<dbReference type="SUPFAM" id="SSF53474">
    <property type="entry name" value="alpha/beta-Hydrolases"/>
    <property type="match status" value="1"/>
</dbReference>
<keyword evidence="2" id="KW-0012">Acyltransferase</keyword>
<keyword evidence="1" id="KW-0472">Membrane</keyword>
<name>A0A1N7H8M9_9NOCA</name>
<dbReference type="STRING" id="1344003.SAMN05445060_3690"/>
<proteinExistence type="predicted"/>
<evidence type="ECO:0000256" key="1">
    <source>
        <dbReference type="SAM" id="Phobius"/>
    </source>
</evidence>
<dbReference type="Gene3D" id="3.40.50.1820">
    <property type="entry name" value="alpha/beta hydrolase"/>
    <property type="match status" value="1"/>
</dbReference>
<dbReference type="InterPro" id="IPR000801">
    <property type="entry name" value="Esterase-like"/>
</dbReference>
<reference evidence="2 3" key="1">
    <citation type="submission" date="2017-01" db="EMBL/GenBank/DDBJ databases">
        <authorList>
            <person name="Mah S.A."/>
            <person name="Swanson W.J."/>
            <person name="Moy G.W."/>
            <person name="Vacquier V.D."/>
        </authorList>
    </citation>
    <scope>NUCLEOTIDE SEQUENCE [LARGE SCALE GENOMIC DNA]</scope>
    <source>
        <strain evidence="2 3">CPCC 203464</strain>
    </source>
</reference>
<keyword evidence="1" id="KW-0812">Transmembrane</keyword>
<protein>
    <submittedName>
        <fullName evidence="2">Diacylglycerol O-acyltransferase / trehalose O-mycolyltransferase</fullName>
    </submittedName>
</protein>
<evidence type="ECO:0000313" key="3">
    <source>
        <dbReference type="Proteomes" id="UP000186218"/>
    </source>
</evidence>
<dbReference type="GO" id="GO:0016746">
    <property type="term" value="F:acyltransferase activity"/>
    <property type="evidence" value="ECO:0007669"/>
    <property type="project" value="UniProtKB-KW"/>
</dbReference>
<dbReference type="Proteomes" id="UP000186218">
    <property type="component" value="Unassembled WGS sequence"/>
</dbReference>